<feature type="region of interest" description="Disordered" evidence="1">
    <location>
        <begin position="1"/>
        <end position="46"/>
    </location>
</feature>
<dbReference type="Proteomes" id="UP000023623">
    <property type="component" value="Unassembled WGS sequence"/>
</dbReference>
<evidence type="ECO:0000313" key="2">
    <source>
        <dbReference type="EMBL" id="EZF74416.1"/>
    </source>
</evidence>
<proteinExistence type="predicted"/>
<accession>A0A022XVU8</accession>
<protein>
    <submittedName>
        <fullName evidence="2">Uncharacterized protein</fullName>
    </submittedName>
</protein>
<organism evidence="2 3">
    <name type="scientific">Trichophyton soudanense CBS 452.61</name>
    <dbReference type="NCBI Taxonomy" id="1215331"/>
    <lineage>
        <taxon>Eukaryota</taxon>
        <taxon>Fungi</taxon>
        <taxon>Dikarya</taxon>
        <taxon>Ascomycota</taxon>
        <taxon>Pezizomycotina</taxon>
        <taxon>Eurotiomycetes</taxon>
        <taxon>Eurotiomycetidae</taxon>
        <taxon>Onygenales</taxon>
        <taxon>Arthrodermataceae</taxon>
        <taxon>Trichophyton</taxon>
    </lineage>
</organism>
<keyword evidence="3" id="KW-1185">Reference proteome</keyword>
<evidence type="ECO:0000256" key="1">
    <source>
        <dbReference type="SAM" id="MobiDB-lite"/>
    </source>
</evidence>
<reference evidence="2 3" key="1">
    <citation type="submission" date="2014-02" db="EMBL/GenBank/DDBJ databases">
        <title>The Genome Sequence of Trichophyton rubrum (morphotype soudanense) CBS 452.61.</title>
        <authorList>
            <consortium name="The Broad Institute Genomics Platform"/>
            <person name="Cuomo C.A."/>
            <person name="White T.C."/>
            <person name="Graser Y."/>
            <person name="Martinez-Rossi N."/>
            <person name="Heitman J."/>
            <person name="Young S.K."/>
            <person name="Zeng Q."/>
            <person name="Gargeya S."/>
            <person name="Abouelleil A."/>
            <person name="Alvarado L."/>
            <person name="Chapman S.B."/>
            <person name="Gainer-Dewar J."/>
            <person name="Goldberg J."/>
            <person name="Griggs A."/>
            <person name="Gujja S."/>
            <person name="Hansen M."/>
            <person name="Howarth C."/>
            <person name="Imamovic A."/>
            <person name="Larimer J."/>
            <person name="Martinez D."/>
            <person name="Murphy C."/>
            <person name="Pearson M.D."/>
            <person name="Persinoti G."/>
            <person name="Poon T."/>
            <person name="Priest M."/>
            <person name="Roberts A.D."/>
            <person name="Saif S."/>
            <person name="Shea T.D."/>
            <person name="Sykes S.N."/>
            <person name="Wortman J."/>
            <person name="Nusbaum C."/>
            <person name="Birren B."/>
        </authorList>
    </citation>
    <scope>NUCLEOTIDE SEQUENCE [LARGE SCALE GENOMIC DNA]</scope>
    <source>
        <strain evidence="2 3">CBS 452.61</strain>
    </source>
</reference>
<sequence>MHSGFSDLPDCHLKQPDDTKRQKKEEVKVSTGGQKPNGPGRTKGLKKMELLHLRVSAAMTADGSRSFATAQATLRLPRMGAFLSSLVSGDKDKGAAGRKRHERVAGTLAVVGVFVAAEVQSTSALRYGQLEWSHDGS</sequence>
<dbReference type="AlphaFoldDB" id="A0A022XVU8"/>
<evidence type="ECO:0000313" key="3">
    <source>
        <dbReference type="Proteomes" id="UP000023623"/>
    </source>
</evidence>
<dbReference type="EMBL" id="KK208846">
    <property type="protein sequence ID" value="EZF74416.1"/>
    <property type="molecule type" value="Genomic_DNA"/>
</dbReference>
<gene>
    <name evidence="2" type="ORF">H105_04090</name>
</gene>
<name>A0A022XVU8_TRISD</name>
<dbReference type="HOGENOM" id="CLU_1939628_0_0_1"/>
<feature type="compositionally biased region" description="Basic and acidic residues" evidence="1">
    <location>
        <begin position="9"/>
        <end position="28"/>
    </location>
</feature>